<name>A0A1J5T466_9ZZZZ</name>
<proteinExistence type="predicted"/>
<dbReference type="EMBL" id="MLJW01000040">
    <property type="protein sequence ID" value="OIR06942.1"/>
    <property type="molecule type" value="Genomic_DNA"/>
</dbReference>
<accession>A0A1J5T466</accession>
<protein>
    <recommendedName>
        <fullName evidence="2">Carboxypeptidase regulatory-like domain-containing protein</fullName>
    </recommendedName>
</protein>
<evidence type="ECO:0008006" key="2">
    <source>
        <dbReference type="Google" id="ProtNLM"/>
    </source>
</evidence>
<sequence length="110" mass="11942">MPMPGVTPPKPSPLSTVIYIYEATNIKDVVRNGTSAFYLSVNKKLISTVQSDSTGHFIIELPAGDYSLFTKVNNLFYANNFDVNNNIALIKVEEGKIASAVIKVDAGAVY</sequence>
<gene>
    <name evidence="1" type="ORF">GALL_108480</name>
</gene>
<comment type="caution">
    <text evidence="1">The sequence shown here is derived from an EMBL/GenBank/DDBJ whole genome shotgun (WGS) entry which is preliminary data.</text>
</comment>
<dbReference type="AlphaFoldDB" id="A0A1J5T466"/>
<reference evidence="1" key="1">
    <citation type="submission" date="2016-10" db="EMBL/GenBank/DDBJ databases">
        <title>Sequence of Gallionella enrichment culture.</title>
        <authorList>
            <person name="Poehlein A."/>
            <person name="Muehling M."/>
            <person name="Daniel R."/>
        </authorList>
    </citation>
    <scope>NUCLEOTIDE SEQUENCE</scope>
</reference>
<evidence type="ECO:0000313" key="1">
    <source>
        <dbReference type="EMBL" id="OIR06942.1"/>
    </source>
</evidence>
<organism evidence="1">
    <name type="scientific">mine drainage metagenome</name>
    <dbReference type="NCBI Taxonomy" id="410659"/>
    <lineage>
        <taxon>unclassified sequences</taxon>
        <taxon>metagenomes</taxon>
        <taxon>ecological metagenomes</taxon>
    </lineage>
</organism>